<evidence type="ECO:0000256" key="7">
    <source>
        <dbReference type="SAM" id="Phobius"/>
    </source>
</evidence>
<dbReference type="Proteomes" id="UP000031307">
    <property type="component" value="Unassembled WGS sequence"/>
</dbReference>
<dbReference type="InterPro" id="IPR027469">
    <property type="entry name" value="Cation_efflux_TMD_sf"/>
</dbReference>
<evidence type="ECO:0000259" key="8">
    <source>
        <dbReference type="Pfam" id="PF01545"/>
    </source>
</evidence>
<reference evidence="10 11" key="1">
    <citation type="journal article" date="2014" name="Mol. Biol. Evol.">
        <title>Massive expansion of Ubiquitination-related gene families within the Chlamydiae.</title>
        <authorList>
            <person name="Domman D."/>
            <person name="Collingro A."/>
            <person name="Lagkouvardos I."/>
            <person name="Gehre L."/>
            <person name="Weinmaier T."/>
            <person name="Rattei T."/>
            <person name="Subtil A."/>
            <person name="Horn M."/>
        </authorList>
    </citation>
    <scope>NUCLEOTIDE SEQUENCE [LARGE SCALE GENOMIC DNA]</scope>
    <source>
        <strain evidence="10 11">OEW1</strain>
    </source>
</reference>
<dbReference type="Gene3D" id="3.30.70.1350">
    <property type="entry name" value="Cation efflux protein, cytoplasmic domain"/>
    <property type="match status" value="1"/>
</dbReference>
<comment type="similarity">
    <text evidence="2">Belongs to the cation diffusion facilitator (CDF) transporter (TC 2.A.4) family.</text>
</comment>
<dbReference type="InterPro" id="IPR027470">
    <property type="entry name" value="Cation_efflux_CTD"/>
</dbReference>
<sequence>MSCFPDPIMLPDSVFQSRAHRNRELLRAAKWGILIRFGIILFEVFGFILFGSAALMMDALSSLVDVAATLFLVFFIRLADKPPDRNHPFGHGRYEPLAGLQLGTSMILIGGGMLVREISQLAQPITVEYDMNRWAWIFPFLAVVLLEISYRFVMRIAKKENSPALAADAVHYRIDSITSLIATIALIIAAYFPNWAWIIDKLGAVMIAGFMVVIGLFAARNNMHQLLDRIPSPDFFKRVRSSALKVNGVMDTEKIRIQLYGPDAQVHIDVEVDPQLSVEEAHKISQEVRAEIQRDWPAVRDVIVHIEPFYPNDHPVLI</sequence>
<dbReference type="EMBL" id="JSAM01000034">
    <property type="protein sequence ID" value="KIA78183.1"/>
    <property type="molecule type" value="Genomic_DNA"/>
</dbReference>
<dbReference type="Gene3D" id="1.20.1510.10">
    <property type="entry name" value="Cation efflux protein transmembrane domain"/>
    <property type="match status" value="1"/>
</dbReference>
<dbReference type="GO" id="GO:0008324">
    <property type="term" value="F:monoatomic cation transmembrane transporter activity"/>
    <property type="evidence" value="ECO:0007669"/>
    <property type="project" value="InterPro"/>
</dbReference>
<keyword evidence="5 7" id="KW-1133">Transmembrane helix</keyword>
<dbReference type="NCBIfam" id="TIGR01297">
    <property type="entry name" value="CDF"/>
    <property type="match status" value="1"/>
</dbReference>
<dbReference type="SUPFAM" id="SSF161111">
    <property type="entry name" value="Cation efflux protein transmembrane domain-like"/>
    <property type="match status" value="1"/>
</dbReference>
<evidence type="ECO:0000256" key="2">
    <source>
        <dbReference type="ARBA" id="ARBA00008114"/>
    </source>
</evidence>
<feature type="domain" description="Cation efflux protein transmembrane" evidence="8">
    <location>
        <begin position="32"/>
        <end position="227"/>
    </location>
</feature>
<feature type="transmembrane region" description="Helical" evidence="7">
    <location>
        <begin position="97"/>
        <end position="114"/>
    </location>
</feature>
<dbReference type="InterPro" id="IPR002524">
    <property type="entry name" value="Cation_efflux"/>
</dbReference>
<keyword evidence="6 7" id="KW-0472">Membrane</keyword>
<dbReference type="InterPro" id="IPR036837">
    <property type="entry name" value="Cation_efflux_CTD_sf"/>
</dbReference>
<evidence type="ECO:0000256" key="6">
    <source>
        <dbReference type="ARBA" id="ARBA00023136"/>
    </source>
</evidence>
<gene>
    <name evidence="10" type="ORF">DB43_EO00190</name>
</gene>
<comment type="caution">
    <text evidence="10">The sequence shown here is derived from an EMBL/GenBank/DDBJ whole genome shotgun (WGS) entry which is preliminary data.</text>
</comment>
<dbReference type="RefSeq" id="WP_006340426.1">
    <property type="nucleotide sequence ID" value="NZ_BAWW01000038.1"/>
</dbReference>
<dbReference type="InterPro" id="IPR050291">
    <property type="entry name" value="CDF_Transporter"/>
</dbReference>
<dbReference type="Pfam" id="PF01545">
    <property type="entry name" value="Cation_efflux"/>
    <property type="match status" value="1"/>
</dbReference>
<feature type="transmembrane region" description="Helical" evidence="7">
    <location>
        <begin position="59"/>
        <end position="76"/>
    </location>
</feature>
<keyword evidence="4 7" id="KW-0812">Transmembrane</keyword>
<dbReference type="SUPFAM" id="SSF160240">
    <property type="entry name" value="Cation efflux protein cytoplasmic domain-like"/>
    <property type="match status" value="1"/>
</dbReference>
<evidence type="ECO:0000259" key="9">
    <source>
        <dbReference type="Pfam" id="PF16916"/>
    </source>
</evidence>
<dbReference type="GO" id="GO:0016020">
    <property type="term" value="C:membrane"/>
    <property type="evidence" value="ECO:0007669"/>
    <property type="project" value="UniProtKB-SubCell"/>
</dbReference>
<dbReference type="AlphaFoldDB" id="A0A0C1EDM2"/>
<dbReference type="PANTHER" id="PTHR43840:SF15">
    <property type="entry name" value="MITOCHONDRIAL METAL TRANSPORTER 1-RELATED"/>
    <property type="match status" value="1"/>
</dbReference>
<feature type="transmembrane region" description="Helical" evidence="7">
    <location>
        <begin position="33"/>
        <end position="53"/>
    </location>
</feature>
<feature type="domain" description="Cation efflux protein cytoplasmic" evidence="9">
    <location>
        <begin position="231"/>
        <end position="309"/>
    </location>
</feature>
<evidence type="ECO:0000313" key="10">
    <source>
        <dbReference type="EMBL" id="KIA78183.1"/>
    </source>
</evidence>
<dbReference type="InterPro" id="IPR058533">
    <property type="entry name" value="Cation_efflux_TM"/>
</dbReference>
<name>A0A0C1EDM2_9BACT</name>
<feature type="transmembrane region" description="Helical" evidence="7">
    <location>
        <begin position="174"/>
        <end position="192"/>
    </location>
</feature>
<accession>A0A0C1EDM2</accession>
<feature type="transmembrane region" description="Helical" evidence="7">
    <location>
        <begin position="134"/>
        <end position="153"/>
    </location>
</feature>
<dbReference type="PANTHER" id="PTHR43840">
    <property type="entry name" value="MITOCHONDRIAL METAL TRANSPORTER 1-RELATED"/>
    <property type="match status" value="1"/>
</dbReference>
<evidence type="ECO:0000256" key="1">
    <source>
        <dbReference type="ARBA" id="ARBA00004141"/>
    </source>
</evidence>
<dbReference type="Pfam" id="PF16916">
    <property type="entry name" value="ZT_dimer"/>
    <property type="match status" value="1"/>
</dbReference>
<protein>
    <submittedName>
        <fullName evidence="10">Uncharacterized protein</fullName>
    </submittedName>
</protein>
<keyword evidence="3" id="KW-0813">Transport</keyword>
<proteinExistence type="inferred from homology"/>
<evidence type="ECO:0000256" key="4">
    <source>
        <dbReference type="ARBA" id="ARBA00022692"/>
    </source>
</evidence>
<organism evidence="10 11">
    <name type="scientific">Parachlamydia acanthamoebae</name>
    <dbReference type="NCBI Taxonomy" id="83552"/>
    <lineage>
        <taxon>Bacteria</taxon>
        <taxon>Pseudomonadati</taxon>
        <taxon>Chlamydiota</taxon>
        <taxon>Chlamydiia</taxon>
        <taxon>Parachlamydiales</taxon>
        <taxon>Parachlamydiaceae</taxon>
        <taxon>Parachlamydia</taxon>
    </lineage>
</organism>
<dbReference type="PATRIC" id="fig|83552.4.peg.639"/>
<comment type="subcellular location">
    <subcellularLocation>
        <location evidence="1">Membrane</location>
        <topology evidence="1">Multi-pass membrane protein</topology>
    </subcellularLocation>
</comment>
<evidence type="ECO:0000256" key="5">
    <source>
        <dbReference type="ARBA" id="ARBA00022989"/>
    </source>
</evidence>
<feature type="transmembrane region" description="Helical" evidence="7">
    <location>
        <begin position="198"/>
        <end position="219"/>
    </location>
</feature>
<evidence type="ECO:0000313" key="11">
    <source>
        <dbReference type="Proteomes" id="UP000031307"/>
    </source>
</evidence>
<evidence type="ECO:0000256" key="3">
    <source>
        <dbReference type="ARBA" id="ARBA00022448"/>
    </source>
</evidence>